<dbReference type="Proteomes" id="UP000018716">
    <property type="component" value="Unassembled WGS sequence"/>
</dbReference>
<dbReference type="RefSeq" id="WP_023917920.1">
    <property type="nucleotide sequence ID" value="NZ_KI669401.1"/>
</dbReference>
<proteinExistence type="inferred from homology"/>
<dbReference type="HOGENOM" id="CLU_035698_0_0_9"/>
<dbReference type="OrthoDB" id="9800759at2"/>
<dbReference type="InterPro" id="IPR001668">
    <property type="entry name" value="Mob_Pre"/>
</dbReference>
<dbReference type="EMBL" id="AZJD01000001">
    <property type="protein sequence ID" value="ETD14076.1"/>
    <property type="molecule type" value="Genomic_DNA"/>
</dbReference>
<dbReference type="Gene3D" id="3.30.930.30">
    <property type="match status" value="1"/>
</dbReference>
<comment type="caution">
    <text evidence="3">The sequence shown here is derived from an EMBL/GenBank/DDBJ whole genome shotgun (WGS) entry which is preliminary data.</text>
</comment>
<gene>
    <name evidence="3" type="ORF">HMPREF1195_00395</name>
</gene>
<evidence type="ECO:0000313" key="3">
    <source>
        <dbReference type="EMBL" id="ETD14076.1"/>
    </source>
</evidence>
<accession>V8BHW8</accession>
<dbReference type="AlphaFoldDB" id="V8BHW8"/>
<evidence type="ECO:0008006" key="5">
    <source>
        <dbReference type="Google" id="ProtNLM"/>
    </source>
</evidence>
<evidence type="ECO:0000256" key="1">
    <source>
        <dbReference type="ARBA" id="ARBA00010657"/>
    </source>
</evidence>
<keyword evidence="4" id="KW-1185">Reference proteome</keyword>
<dbReference type="GO" id="GO:0006310">
    <property type="term" value="P:DNA recombination"/>
    <property type="evidence" value="ECO:0007669"/>
    <property type="project" value="InterPro"/>
</dbReference>
<dbReference type="PATRIC" id="fig|1073372.3.peg.405"/>
<sequence>MSQIVARMQKLKSSNLGGIYYHNERIFKNHSNKKIDPSKTHLNYELTDRNKELTYKKQITDFIDENKVGSRSIRKDAVMCNEWIITSDSSFFKKLDNEEIKCFFETSKDFFEKKYGKENIAFASVHMDESTPHMHLGIVPMVEGKLSSKQMFNREELLKIQNDLPKYLNENGYDIHRGKEGSTAKHLTVKEYKDLQSQLEEKTEKVNDAKHELANIQNELVKNKRELGELSKVLESNDKIQQNWDNELAIKKKKLPFGKEQIVMYPESYNKIKSSYLDKEMKVAKLEQDIFKLRNEMIIEKSKGEKYRNIVISKDRHISELTKKQQALQNKYKKLLERFRIMCVKSKRWREFAKKHTSTPLFKSQLLIVNSLNPIKLIVSVVQQINKVMDKNM</sequence>
<evidence type="ECO:0000313" key="4">
    <source>
        <dbReference type="Proteomes" id="UP000018716"/>
    </source>
</evidence>
<organism evidence="3 4">
    <name type="scientific">Streptococcus parasanguinis CC87K</name>
    <dbReference type="NCBI Taxonomy" id="1073372"/>
    <lineage>
        <taxon>Bacteria</taxon>
        <taxon>Bacillati</taxon>
        <taxon>Bacillota</taxon>
        <taxon>Bacilli</taxon>
        <taxon>Lactobacillales</taxon>
        <taxon>Streptococcaceae</taxon>
        <taxon>Streptococcus</taxon>
    </lineage>
</organism>
<reference evidence="3 4" key="1">
    <citation type="submission" date="2013-10" db="EMBL/GenBank/DDBJ databases">
        <title>The Genome Sequence of Streptococcus parasanguinis CC87K.</title>
        <authorList>
            <consortium name="The Broad Institute Genomics Platform"/>
            <person name="Earl A."/>
            <person name="Allen-Vercoe E."/>
            <person name="Daigneault M."/>
            <person name="Young S.K."/>
            <person name="Zeng Q."/>
            <person name="Gargeya S."/>
            <person name="Fitzgerald M."/>
            <person name="Abouelleil A."/>
            <person name="Alvarado L."/>
            <person name="Chapman S.B."/>
            <person name="Gainer-Dewar J."/>
            <person name="Goldberg J."/>
            <person name="Griggs A."/>
            <person name="Gujja S."/>
            <person name="Hansen M."/>
            <person name="Howarth C."/>
            <person name="Imamovic A."/>
            <person name="Ireland A."/>
            <person name="Larimer J."/>
            <person name="McCowan C."/>
            <person name="Murphy C."/>
            <person name="Pearson M."/>
            <person name="Poon T.W."/>
            <person name="Priest M."/>
            <person name="Roberts A."/>
            <person name="Saif S."/>
            <person name="Shea T."/>
            <person name="Sykes S."/>
            <person name="Wortman J."/>
            <person name="Nusbaum C."/>
            <person name="Birren B."/>
        </authorList>
    </citation>
    <scope>NUCLEOTIDE SEQUENCE [LARGE SCALE GENOMIC DNA]</scope>
    <source>
        <strain evidence="3 4">CC87K</strain>
    </source>
</reference>
<dbReference type="GO" id="GO:0003677">
    <property type="term" value="F:DNA binding"/>
    <property type="evidence" value="ECO:0007669"/>
    <property type="project" value="InterPro"/>
</dbReference>
<dbReference type="CDD" id="cd17242">
    <property type="entry name" value="MobM_relaxase"/>
    <property type="match status" value="1"/>
</dbReference>
<name>V8BHW8_STRPA</name>
<evidence type="ECO:0000256" key="2">
    <source>
        <dbReference type="SAM" id="Coils"/>
    </source>
</evidence>
<dbReference type="NCBIfam" id="NF041497">
    <property type="entry name" value="MobV"/>
    <property type="match status" value="1"/>
</dbReference>
<protein>
    <recommendedName>
        <fullName evidence="5">Plasmid recombination enzyme</fullName>
    </recommendedName>
</protein>
<keyword evidence="2" id="KW-0175">Coiled coil</keyword>
<dbReference type="Pfam" id="PF01076">
    <property type="entry name" value="Mob_Pre"/>
    <property type="match status" value="1"/>
</dbReference>
<feature type="coiled-coil region" evidence="2">
    <location>
        <begin position="185"/>
        <end position="233"/>
    </location>
</feature>
<feature type="coiled-coil region" evidence="2">
    <location>
        <begin position="276"/>
        <end position="338"/>
    </location>
</feature>
<comment type="similarity">
    <text evidence="1">Belongs to the plasmid mobilization pre family.</text>
</comment>